<dbReference type="Proteomes" id="UP001355207">
    <property type="component" value="Chromosome 3"/>
</dbReference>
<name>A0AAX4JSY8_9TREE</name>
<evidence type="ECO:0000256" key="1">
    <source>
        <dbReference type="ARBA" id="ARBA00001947"/>
    </source>
</evidence>
<dbReference type="SUPFAM" id="SSF51735">
    <property type="entry name" value="NAD(P)-binding Rossmann-fold domains"/>
    <property type="match status" value="1"/>
</dbReference>
<dbReference type="InterPro" id="IPR013154">
    <property type="entry name" value="ADH-like_N"/>
</dbReference>
<protein>
    <recommendedName>
        <fullName evidence="9">alcohol dehydrogenase (NADP(+))</fullName>
        <ecNumber evidence="9">1.1.1.2</ecNumber>
    </recommendedName>
</protein>
<comment type="similarity">
    <text evidence="2 11">Belongs to the zinc-containing alcohol dehydrogenase family.</text>
</comment>
<feature type="domain" description="Enoyl reductase (ER)" evidence="12">
    <location>
        <begin position="15"/>
        <end position="346"/>
    </location>
</feature>
<keyword evidence="7" id="KW-0521">NADP</keyword>
<comment type="subunit">
    <text evidence="3">Homodimer.</text>
</comment>
<evidence type="ECO:0000256" key="7">
    <source>
        <dbReference type="ARBA" id="ARBA00022857"/>
    </source>
</evidence>
<dbReference type="FunFam" id="3.40.50.720:FF:000158">
    <property type="entry name" value="Zinc-binding alcohol dehydrogenase"/>
    <property type="match status" value="1"/>
</dbReference>
<dbReference type="InterPro" id="IPR020843">
    <property type="entry name" value="ER"/>
</dbReference>
<evidence type="ECO:0000256" key="4">
    <source>
        <dbReference type="ARBA" id="ARBA00022553"/>
    </source>
</evidence>
<evidence type="ECO:0000313" key="13">
    <source>
        <dbReference type="EMBL" id="WWC88008.1"/>
    </source>
</evidence>
<evidence type="ECO:0000256" key="2">
    <source>
        <dbReference type="ARBA" id="ARBA00008072"/>
    </source>
</evidence>
<evidence type="ECO:0000256" key="3">
    <source>
        <dbReference type="ARBA" id="ARBA00011738"/>
    </source>
</evidence>
<dbReference type="Gene3D" id="3.40.50.720">
    <property type="entry name" value="NAD(P)-binding Rossmann-like Domain"/>
    <property type="match status" value="1"/>
</dbReference>
<dbReference type="GO" id="GO:0008270">
    <property type="term" value="F:zinc ion binding"/>
    <property type="evidence" value="ECO:0007669"/>
    <property type="project" value="InterPro"/>
</dbReference>
<evidence type="ECO:0000256" key="8">
    <source>
        <dbReference type="ARBA" id="ARBA00023002"/>
    </source>
</evidence>
<dbReference type="InterPro" id="IPR036291">
    <property type="entry name" value="NAD(P)-bd_dom_sf"/>
</dbReference>
<dbReference type="GO" id="GO:0006066">
    <property type="term" value="P:alcohol metabolic process"/>
    <property type="evidence" value="ECO:0007669"/>
    <property type="project" value="UniProtKB-ARBA"/>
</dbReference>
<keyword evidence="8" id="KW-0560">Oxidoreductase</keyword>
<dbReference type="SUPFAM" id="SSF50129">
    <property type="entry name" value="GroES-like"/>
    <property type="match status" value="1"/>
</dbReference>
<dbReference type="Gene3D" id="3.90.180.10">
    <property type="entry name" value="Medium-chain alcohol dehydrogenases, catalytic domain"/>
    <property type="match status" value="1"/>
</dbReference>
<evidence type="ECO:0000259" key="12">
    <source>
        <dbReference type="SMART" id="SM00829"/>
    </source>
</evidence>
<dbReference type="PROSITE" id="PS00059">
    <property type="entry name" value="ADH_ZINC"/>
    <property type="match status" value="1"/>
</dbReference>
<evidence type="ECO:0000256" key="10">
    <source>
        <dbReference type="ARBA" id="ARBA00050997"/>
    </source>
</evidence>
<evidence type="ECO:0000313" key="14">
    <source>
        <dbReference type="Proteomes" id="UP001355207"/>
    </source>
</evidence>
<dbReference type="InterPro" id="IPR013149">
    <property type="entry name" value="ADH-like_C"/>
</dbReference>
<keyword evidence="4" id="KW-0597">Phosphoprotein</keyword>
<comment type="catalytic activity">
    <reaction evidence="10">
        <text>a primary alcohol + NADP(+) = an aldehyde + NADPH + H(+)</text>
        <dbReference type="Rhea" id="RHEA:15937"/>
        <dbReference type="ChEBI" id="CHEBI:15378"/>
        <dbReference type="ChEBI" id="CHEBI:15734"/>
        <dbReference type="ChEBI" id="CHEBI:17478"/>
        <dbReference type="ChEBI" id="CHEBI:57783"/>
        <dbReference type="ChEBI" id="CHEBI:58349"/>
        <dbReference type="EC" id="1.1.1.2"/>
    </reaction>
    <physiologicalReaction direction="left-to-right" evidence="10">
        <dbReference type="Rhea" id="RHEA:15938"/>
    </physiologicalReaction>
    <physiologicalReaction direction="right-to-left" evidence="10">
        <dbReference type="Rhea" id="RHEA:15939"/>
    </physiologicalReaction>
</comment>
<dbReference type="PANTHER" id="PTHR42683">
    <property type="entry name" value="ALDEHYDE REDUCTASE"/>
    <property type="match status" value="1"/>
</dbReference>
<gene>
    <name evidence="13" type="ORF">L201_002910</name>
</gene>
<dbReference type="PROSITE" id="PS00065">
    <property type="entry name" value="D_2_HYDROXYACID_DH_1"/>
    <property type="match status" value="1"/>
</dbReference>
<dbReference type="RefSeq" id="XP_066074771.1">
    <property type="nucleotide sequence ID" value="XM_066218674.1"/>
</dbReference>
<dbReference type="GO" id="GO:0008106">
    <property type="term" value="F:alcohol dehydrogenase (NADP+) activity"/>
    <property type="evidence" value="ECO:0007669"/>
    <property type="project" value="UniProtKB-EC"/>
</dbReference>
<dbReference type="InterPro" id="IPR011032">
    <property type="entry name" value="GroES-like_sf"/>
</dbReference>
<keyword evidence="14" id="KW-1185">Reference proteome</keyword>
<dbReference type="InterPro" id="IPR047109">
    <property type="entry name" value="CAD-like"/>
</dbReference>
<evidence type="ECO:0000256" key="11">
    <source>
        <dbReference type="RuleBase" id="RU361277"/>
    </source>
</evidence>
<keyword evidence="5 11" id="KW-0479">Metal-binding</keyword>
<dbReference type="Pfam" id="PF08240">
    <property type="entry name" value="ADH_N"/>
    <property type="match status" value="1"/>
</dbReference>
<keyword evidence="6 11" id="KW-0862">Zinc</keyword>
<dbReference type="Pfam" id="PF00107">
    <property type="entry name" value="ADH_zinc_N"/>
    <property type="match status" value="1"/>
</dbReference>
<dbReference type="SMART" id="SM00829">
    <property type="entry name" value="PKS_ER"/>
    <property type="match status" value="1"/>
</dbReference>
<comment type="cofactor">
    <cofactor evidence="1 11">
        <name>Zn(2+)</name>
        <dbReference type="ChEBI" id="CHEBI:29105"/>
    </cofactor>
</comment>
<accession>A0AAX4JSY8</accession>
<proteinExistence type="inferred from homology"/>
<reference evidence="13 14" key="1">
    <citation type="submission" date="2024-01" db="EMBL/GenBank/DDBJ databases">
        <title>Comparative genomics of Cryptococcus and Kwoniella reveals pathogenesis evolution and contrasting modes of karyotype evolution via chromosome fusion or intercentromeric recombination.</title>
        <authorList>
            <person name="Coelho M.A."/>
            <person name="David-Palma M."/>
            <person name="Shea T."/>
            <person name="Bowers K."/>
            <person name="McGinley-Smith S."/>
            <person name="Mohammad A.W."/>
            <person name="Gnirke A."/>
            <person name="Yurkov A.M."/>
            <person name="Nowrousian M."/>
            <person name="Sun S."/>
            <person name="Cuomo C.A."/>
            <person name="Heitman J."/>
        </authorList>
    </citation>
    <scope>NUCLEOTIDE SEQUENCE [LARGE SCALE GENOMIC DNA]</scope>
    <source>
        <strain evidence="13 14">CBS 6074</strain>
    </source>
</reference>
<evidence type="ECO:0000256" key="9">
    <source>
        <dbReference type="ARBA" id="ARBA00024074"/>
    </source>
</evidence>
<dbReference type="AlphaFoldDB" id="A0AAX4JSY8"/>
<organism evidence="13 14">
    <name type="scientific">Kwoniella dendrophila CBS 6074</name>
    <dbReference type="NCBI Taxonomy" id="1295534"/>
    <lineage>
        <taxon>Eukaryota</taxon>
        <taxon>Fungi</taxon>
        <taxon>Dikarya</taxon>
        <taxon>Basidiomycota</taxon>
        <taxon>Agaricomycotina</taxon>
        <taxon>Tremellomycetes</taxon>
        <taxon>Tremellales</taxon>
        <taxon>Cryptococcaceae</taxon>
        <taxon>Kwoniella</taxon>
    </lineage>
</organism>
<dbReference type="CDD" id="cd05283">
    <property type="entry name" value="CAD1"/>
    <property type="match status" value="1"/>
</dbReference>
<dbReference type="EC" id="1.1.1.2" evidence="9"/>
<dbReference type="EMBL" id="CP144100">
    <property type="protein sequence ID" value="WWC88008.1"/>
    <property type="molecule type" value="Genomic_DNA"/>
</dbReference>
<evidence type="ECO:0000256" key="5">
    <source>
        <dbReference type="ARBA" id="ARBA00022723"/>
    </source>
</evidence>
<dbReference type="InterPro" id="IPR029752">
    <property type="entry name" value="D-isomer_DH_CS1"/>
</dbReference>
<dbReference type="GeneID" id="91093581"/>
<sequence>MTITHATGYAIKDPKDYLNFELTKYELEPLEDNRVTVAVECCGVCGSDHHTISGGWGPFETKFVVTGHEVIGKVVEVGSKVTEFQVGQRVGVGAQVGCCGECKSCKGPNEQYCQQPVHGYNTLWYDGKEHQGGYSTHVRAQERFVFPIPDELESTDAASMLCGGLTVFSPLVRNGAGPGKKVGVVGLGGLGHYAVLFGTALGAEVTVFSRSDAKKEDALKMGAKRFIATTEGFEKDLKFEFDLIIVTASSSKLPINELLSTLDVEKKLVFVGMPEDGLSNITSQALSGNAAALASSHLGNKQEAQRMLKLAADQKVKPWVNILPMKEAAKAIKAVEDNTVRYRSVLIQDIQA</sequence>
<evidence type="ECO:0000256" key="6">
    <source>
        <dbReference type="ARBA" id="ARBA00022833"/>
    </source>
</evidence>
<dbReference type="InterPro" id="IPR002328">
    <property type="entry name" value="ADH_Zn_CS"/>
</dbReference>